<dbReference type="InterPro" id="IPR035992">
    <property type="entry name" value="Ricin_B-like_lectins"/>
</dbReference>
<evidence type="ECO:0000313" key="3">
    <source>
        <dbReference type="EMBL" id="MEU8137694.1"/>
    </source>
</evidence>
<protein>
    <submittedName>
        <fullName evidence="3">Ricin-type beta-trefoil lectin domain protein</fullName>
    </submittedName>
</protein>
<dbReference type="Pfam" id="PF00652">
    <property type="entry name" value="Ricin_B_lectin"/>
    <property type="match status" value="1"/>
</dbReference>
<dbReference type="Proteomes" id="UP001551482">
    <property type="component" value="Unassembled WGS sequence"/>
</dbReference>
<dbReference type="Gene3D" id="2.80.10.50">
    <property type="match status" value="2"/>
</dbReference>
<dbReference type="RefSeq" id="WP_358359962.1">
    <property type="nucleotide sequence ID" value="NZ_JBEZFP010000097.1"/>
</dbReference>
<sequence length="450" mass="46731">MRAKHASPSLRPRRTALIAAISALAIFGGIQGANALQGDGGSAPAAVYAEPTPAATEAPGDPEALHEPEYNPSESDASAAKPGAGPAPAPAGAAAAAAQAAAPVTPPSGEGWKSSGPVAYQPNGYTIKFRDQRAVNWLRPQIDSIAGQLAQITGLRFSVDTTPVGAAYQLQVGEVLVNLYNRPCKYVSGTGISSKYVGVSDGTGASGFSCGFNRWDANRVHLSGHVWINTEHFDAAGNASAAMGTAGLKNLVTHELGHAMGLSHANRSEAASDCAKGTDAGQLPVMCRPSKAYQDRAAGRYVQQFDLQGLRTIARGGGAPVPTQGSVVGIGGKCLDATQGKSADGTRIQLWQCNGSWAQKWIFNKDGTITALGKCLDNYSQRNVNGNKIQLHTCNGTAAQKWRIDSANRIVNAGTGKVLDVAGSKTTNGTAVQLWAPHTKANQKWTVRAQ</sequence>
<evidence type="ECO:0000313" key="4">
    <source>
        <dbReference type="Proteomes" id="UP001551482"/>
    </source>
</evidence>
<dbReference type="SMART" id="SM00458">
    <property type="entry name" value="RICIN"/>
    <property type="match status" value="1"/>
</dbReference>
<gene>
    <name evidence="3" type="ORF">AB0C36_29795</name>
</gene>
<feature type="domain" description="Ricin B lectin" evidence="2">
    <location>
        <begin position="321"/>
        <end position="448"/>
    </location>
</feature>
<name>A0ABV3DRB1_9ACTN</name>
<organism evidence="3 4">
    <name type="scientific">Streptodolium elevatio</name>
    <dbReference type="NCBI Taxonomy" id="3157996"/>
    <lineage>
        <taxon>Bacteria</taxon>
        <taxon>Bacillati</taxon>
        <taxon>Actinomycetota</taxon>
        <taxon>Actinomycetes</taxon>
        <taxon>Kitasatosporales</taxon>
        <taxon>Streptomycetaceae</taxon>
        <taxon>Streptodolium</taxon>
    </lineage>
</organism>
<dbReference type="SUPFAM" id="SSF50370">
    <property type="entry name" value="Ricin B-like lectins"/>
    <property type="match status" value="1"/>
</dbReference>
<dbReference type="SUPFAM" id="SSF55486">
    <property type="entry name" value="Metalloproteases ('zincins'), catalytic domain"/>
    <property type="match status" value="2"/>
</dbReference>
<dbReference type="PROSITE" id="PS50231">
    <property type="entry name" value="RICIN_B_LECTIN"/>
    <property type="match status" value="1"/>
</dbReference>
<proteinExistence type="predicted"/>
<feature type="compositionally biased region" description="Low complexity" evidence="1">
    <location>
        <begin position="77"/>
        <end position="103"/>
    </location>
</feature>
<comment type="caution">
    <text evidence="3">The sequence shown here is derived from an EMBL/GenBank/DDBJ whole genome shotgun (WGS) entry which is preliminary data.</text>
</comment>
<accession>A0ABV3DRB1</accession>
<evidence type="ECO:0000256" key="1">
    <source>
        <dbReference type="SAM" id="MobiDB-lite"/>
    </source>
</evidence>
<dbReference type="InterPro" id="IPR000772">
    <property type="entry name" value="Ricin_B_lectin"/>
</dbReference>
<dbReference type="PANTHER" id="PTHR40469:SF2">
    <property type="entry name" value="GALACTOSE-BINDING DOMAIN-LIKE SUPERFAMILY PROTEIN"/>
    <property type="match status" value="1"/>
</dbReference>
<keyword evidence="4" id="KW-1185">Reference proteome</keyword>
<dbReference type="Gene3D" id="3.40.390.10">
    <property type="entry name" value="Collagenase (Catalytic Domain)"/>
    <property type="match status" value="1"/>
</dbReference>
<reference evidence="3 4" key="1">
    <citation type="submission" date="2024-06" db="EMBL/GenBank/DDBJ databases">
        <title>The Natural Products Discovery Center: Release of the First 8490 Sequenced Strains for Exploring Actinobacteria Biosynthetic Diversity.</title>
        <authorList>
            <person name="Kalkreuter E."/>
            <person name="Kautsar S.A."/>
            <person name="Yang D."/>
            <person name="Bader C.D."/>
            <person name="Teijaro C.N."/>
            <person name="Fluegel L."/>
            <person name="Davis C.M."/>
            <person name="Simpson J.R."/>
            <person name="Lauterbach L."/>
            <person name="Steele A.D."/>
            <person name="Gui C."/>
            <person name="Meng S."/>
            <person name="Li G."/>
            <person name="Viehrig K."/>
            <person name="Ye F."/>
            <person name="Su P."/>
            <person name="Kiefer A.F."/>
            <person name="Nichols A."/>
            <person name="Cepeda A.J."/>
            <person name="Yan W."/>
            <person name="Fan B."/>
            <person name="Jiang Y."/>
            <person name="Adhikari A."/>
            <person name="Zheng C.-J."/>
            <person name="Schuster L."/>
            <person name="Cowan T.M."/>
            <person name="Smanski M.J."/>
            <person name="Chevrette M.G."/>
            <person name="De Carvalho L.P.S."/>
            <person name="Shen B."/>
        </authorList>
    </citation>
    <scope>NUCLEOTIDE SEQUENCE [LARGE SCALE GENOMIC DNA]</scope>
    <source>
        <strain evidence="3 4">NPDC048946</strain>
    </source>
</reference>
<feature type="region of interest" description="Disordered" evidence="1">
    <location>
        <begin position="52"/>
        <end position="117"/>
    </location>
</feature>
<dbReference type="InterPro" id="IPR024079">
    <property type="entry name" value="MetalloPept_cat_dom_sf"/>
</dbReference>
<evidence type="ECO:0000259" key="2">
    <source>
        <dbReference type="SMART" id="SM00458"/>
    </source>
</evidence>
<dbReference type="PANTHER" id="PTHR40469">
    <property type="entry name" value="SECRETED GLYCOSYL HYDROLASE"/>
    <property type="match status" value="1"/>
</dbReference>
<dbReference type="CDD" id="cd23451">
    <property type="entry name" value="beta-trefoil_Ricin_laminarinase"/>
    <property type="match status" value="1"/>
</dbReference>
<feature type="compositionally biased region" description="Low complexity" evidence="1">
    <location>
        <begin position="52"/>
        <end position="62"/>
    </location>
</feature>
<dbReference type="EMBL" id="JBEZFP010000097">
    <property type="protein sequence ID" value="MEU8137694.1"/>
    <property type="molecule type" value="Genomic_DNA"/>
</dbReference>